<dbReference type="Gene3D" id="3.30.70.270">
    <property type="match status" value="1"/>
</dbReference>
<dbReference type="PANTHER" id="PTHR33121:SF70">
    <property type="entry name" value="SIGNALING PROTEIN YKOW"/>
    <property type="match status" value="1"/>
</dbReference>
<dbReference type="SUPFAM" id="SSF55073">
    <property type="entry name" value="Nucleotide cyclase"/>
    <property type="match status" value="1"/>
</dbReference>
<feature type="transmembrane region" description="Helical" evidence="1">
    <location>
        <begin position="12"/>
        <end position="31"/>
    </location>
</feature>
<dbReference type="Pfam" id="PF00563">
    <property type="entry name" value="EAL"/>
    <property type="match status" value="1"/>
</dbReference>
<protein>
    <submittedName>
        <fullName evidence="4">EAL domain-containing protein</fullName>
    </submittedName>
</protein>
<feature type="domain" description="GGDEF" evidence="3">
    <location>
        <begin position="363"/>
        <end position="494"/>
    </location>
</feature>
<dbReference type="SMART" id="SM00267">
    <property type="entry name" value="GGDEF"/>
    <property type="match status" value="1"/>
</dbReference>
<dbReference type="SUPFAM" id="SSF141868">
    <property type="entry name" value="EAL domain-like"/>
    <property type="match status" value="1"/>
</dbReference>
<dbReference type="InterPro" id="IPR043128">
    <property type="entry name" value="Rev_trsase/Diguanyl_cyclase"/>
</dbReference>
<feature type="domain" description="EAL" evidence="2">
    <location>
        <begin position="503"/>
        <end position="756"/>
    </location>
</feature>
<dbReference type="InterPro" id="IPR035919">
    <property type="entry name" value="EAL_sf"/>
</dbReference>
<proteinExistence type="predicted"/>
<dbReference type="InterPro" id="IPR050706">
    <property type="entry name" value="Cyclic-di-GMP_PDE-like"/>
</dbReference>
<evidence type="ECO:0000313" key="5">
    <source>
        <dbReference type="Proteomes" id="UP000325606"/>
    </source>
</evidence>
<dbReference type="Pfam" id="PF00990">
    <property type="entry name" value="GGDEF"/>
    <property type="match status" value="1"/>
</dbReference>
<sequence length="764" mass="87217">MALLKKNLWSIFYILTLLFTLYFAFVSYAQWQQLFADAKNSQENTLKLIAGSTQALYRTNEIMLDILGHRFLEDTSYQDNQNAMNMLNAALEESPAIIAIALVDPEGNMLFATNNLDVSNFPNLLEQPQSRASFMQVMDSETMVFGRTYFFEPFQDWIVPIRKAIRNPDGSVYRVITAALRLEDSFGHIVKTIDHENRYISLIVREDMHVQYASNGKELDYRPYQELLANSKQEAMKQAIAKAHSNELDGFWHDYQPISYVDSSEDTSQLVSIQYNTDYNLWFMLMTKMEVLWKEFAKVLGAYFLIFMSVEGMLYVLFRIIATAEAKRNADLLHQATHDQLTGLLNRSYLKNNVHHWIYPEARPFGLLYVDLDNFKNVNDSFGHHHGDLLLQELAQRLQAASPKEAALLRHGGDEFILLTQVDEDNALMDLAKQLIETASKPYQINSMRLHVSASVGVAKYPLHGDSIDDLLRAADIAMYESKRLKNSVHIFKDTMQETYLRNVNIEQALRGGLENHELFMVYQPQISADGSFYGVEALVRWDSSILGSVPPDAFIPVAEASGQMPILGRYIIETTFADIKQIRHTLGRSFSTSINLSARQLLEPDFASYFIGKMQQENIEGRWLTLEITESLLIEDIPSVLPLLHTLKSYGVQLSMDDFGTGYSSLSMLRMLPIDELKIDKSFIDAALTDKSAQQMAQSIVTIGKNLEMDVIAEGIETQEQLEMLTRFGCDRFQGYYFARPLDKEDLAHFVKEKLSLISHRPV</sequence>
<dbReference type="Proteomes" id="UP000325606">
    <property type="component" value="Chromosome"/>
</dbReference>
<dbReference type="CDD" id="cd12914">
    <property type="entry name" value="PDC1_DGC_like"/>
    <property type="match status" value="1"/>
</dbReference>
<evidence type="ECO:0000313" key="4">
    <source>
        <dbReference type="EMBL" id="QEW06160.1"/>
    </source>
</evidence>
<reference evidence="4 5" key="1">
    <citation type="submission" date="2019-09" db="EMBL/GenBank/DDBJ databases">
        <title>Nitrincola iocasae sp. nov., a bacterium isolated from the sediment collected at a cold seep field in South China Sea.</title>
        <authorList>
            <person name="Zhang H."/>
            <person name="Wang H."/>
            <person name="Li C."/>
        </authorList>
    </citation>
    <scope>NUCLEOTIDE SEQUENCE [LARGE SCALE GENOMIC DNA]</scope>
    <source>
        <strain evidence="4 5">KXZD1103</strain>
    </source>
</reference>
<dbReference type="Gene3D" id="3.20.20.450">
    <property type="entry name" value="EAL domain"/>
    <property type="match status" value="1"/>
</dbReference>
<keyword evidence="1" id="KW-1133">Transmembrane helix</keyword>
<dbReference type="AlphaFoldDB" id="A0A5J6LCE3"/>
<dbReference type="Gene3D" id="3.30.450.20">
    <property type="entry name" value="PAS domain"/>
    <property type="match status" value="1"/>
</dbReference>
<dbReference type="KEGG" id="nik:F5I99_06425"/>
<keyword evidence="1" id="KW-0812">Transmembrane</keyword>
<gene>
    <name evidence="4" type="ORF">F5I99_06425</name>
</gene>
<organism evidence="4 5">
    <name type="scientific">Nitrincola iocasae</name>
    <dbReference type="NCBI Taxonomy" id="2614693"/>
    <lineage>
        <taxon>Bacteria</taxon>
        <taxon>Pseudomonadati</taxon>
        <taxon>Pseudomonadota</taxon>
        <taxon>Gammaproteobacteria</taxon>
        <taxon>Oceanospirillales</taxon>
        <taxon>Oceanospirillaceae</taxon>
        <taxon>Nitrincola</taxon>
    </lineage>
</organism>
<evidence type="ECO:0000256" key="1">
    <source>
        <dbReference type="SAM" id="Phobius"/>
    </source>
</evidence>
<accession>A0A5J6LCE3</accession>
<dbReference type="InterPro" id="IPR001633">
    <property type="entry name" value="EAL_dom"/>
</dbReference>
<dbReference type="InterPro" id="IPR000160">
    <property type="entry name" value="GGDEF_dom"/>
</dbReference>
<dbReference type="PROSITE" id="PS50887">
    <property type="entry name" value="GGDEF"/>
    <property type="match status" value="1"/>
</dbReference>
<dbReference type="InterPro" id="IPR029787">
    <property type="entry name" value="Nucleotide_cyclase"/>
</dbReference>
<dbReference type="CDD" id="cd01948">
    <property type="entry name" value="EAL"/>
    <property type="match status" value="1"/>
</dbReference>
<dbReference type="CDD" id="cd01949">
    <property type="entry name" value="GGDEF"/>
    <property type="match status" value="1"/>
</dbReference>
<dbReference type="NCBIfam" id="TIGR00254">
    <property type="entry name" value="GGDEF"/>
    <property type="match status" value="1"/>
</dbReference>
<dbReference type="RefSeq" id="WP_151054225.1">
    <property type="nucleotide sequence ID" value="NZ_CP044222.1"/>
</dbReference>
<dbReference type="GO" id="GO:0071111">
    <property type="term" value="F:cyclic-guanylate-specific phosphodiesterase activity"/>
    <property type="evidence" value="ECO:0007669"/>
    <property type="project" value="InterPro"/>
</dbReference>
<name>A0A5J6LCE3_9GAMM</name>
<evidence type="ECO:0000259" key="3">
    <source>
        <dbReference type="PROSITE" id="PS50887"/>
    </source>
</evidence>
<dbReference type="PANTHER" id="PTHR33121">
    <property type="entry name" value="CYCLIC DI-GMP PHOSPHODIESTERASE PDEF"/>
    <property type="match status" value="1"/>
</dbReference>
<dbReference type="PROSITE" id="PS50883">
    <property type="entry name" value="EAL"/>
    <property type="match status" value="1"/>
</dbReference>
<keyword evidence="5" id="KW-1185">Reference proteome</keyword>
<dbReference type="EMBL" id="CP044222">
    <property type="protein sequence ID" value="QEW06160.1"/>
    <property type="molecule type" value="Genomic_DNA"/>
</dbReference>
<keyword evidence="1" id="KW-0472">Membrane</keyword>
<evidence type="ECO:0000259" key="2">
    <source>
        <dbReference type="PROSITE" id="PS50883"/>
    </source>
</evidence>
<dbReference type="SMART" id="SM00052">
    <property type="entry name" value="EAL"/>
    <property type="match status" value="1"/>
</dbReference>